<comment type="caution">
    <text evidence="2">The sequence shown here is derived from an EMBL/GenBank/DDBJ whole genome shotgun (WGS) entry which is preliminary data.</text>
</comment>
<dbReference type="Pfam" id="PF04749">
    <property type="entry name" value="PLAC8"/>
    <property type="match status" value="1"/>
</dbReference>
<feature type="compositionally biased region" description="Acidic residues" evidence="1">
    <location>
        <begin position="93"/>
        <end position="106"/>
    </location>
</feature>
<gene>
    <name evidence="2" type="ORF">C9374_001735</name>
</gene>
<evidence type="ECO:0000313" key="2">
    <source>
        <dbReference type="EMBL" id="KAG2387403.1"/>
    </source>
</evidence>
<sequence length="247" mass="27754">MSTLQSSRSELKDDISDDDHQHDQQQPSVLFNKSFFSSKEWSSGLFREGPLLTPTSNSISDTRYFKVTPHVVDYDDDDDMDFDEKDHHSSVAYDDEEDDSESEQVDEFTPVLVEKKNARRNSSRKSSTISNSTSASQREAKIYQARGFNETLYSTCCLPCSLADVVKMTHETSNTTSWWCICCSACFFPTIVTTIVRGMVRRAFGIKGGCCGDCCVGTFCSCCASAQMLREFRQRGPPPPSSKHEMI</sequence>
<dbReference type="EMBL" id="PYSW02000013">
    <property type="protein sequence ID" value="KAG2387403.1"/>
    <property type="molecule type" value="Genomic_DNA"/>
</dbReference>
<dbReference type="InterPro" id="IPR006461">
    <property type="entry name" value="PLAC_motif_containing"/>
</dbReference>
<organism evidence="2 3">
    <name type="scientific">Naegleria lovaniensis</name>
    <name type="common">Amoeba</name>
    <dbReference type="NCBI Taxonomy" id="51637"/>
    <lineage>
        <taxon>Eukaryota</taxon>
        <taxon>Discoba</taxon>
        <taxon>Heterolobosea</taxon>
        <taxon>Tetramitia</taxon>
        <taxon>Eutetramitia</taxon>
        <taxon>Vahlkampfiidae</taxon>
        <taxon>Naegleria</taxon>
    </lineage>
</organism>
<evidence type="ECO:0008006" key="4">
    <source>
        <dbReference type="Google" id="ProtNLM"/>
    </source>
</evidence>
<feature type="compositionally biased region" description="Low complexity" evidence="1">
    <location>
        <begin position="124"/>
        <end position="133"/>
    </location>
</feature>
<name>A0AA88GXB4_NAELO</name>
<keyword evidence="3" id="KW-1185">Reference proteome</keyword>
<feature type="region of interest" description="Disordered" evidence="1">
    <location>
        <begin position="76"/>
        <end position="133"/>
    </location>
</feature>
<feature type="compositionally biased region" description="Basic and acidic residues" evidence="1">
    <location>
        <begin position="9"/>
        <end position="23"/>
    </location>
</feature>
<dbReference type="PANTHER" id="PTHR15907">
    <property type="entry name" value="DUF614 FAMILY PROTEIN-RELATED"/>
    <property type="match status" value="1"/>
</dbReference>
<dbReference type="AlphaFoldDB" id="A0AA88GXB4"/>
<proteinExistence type="predicted"/>
<dbReference type="Proteomes" id="UP000816034">
    <property type="component" value="Unassembled WGS sequence"/>
</dbReference>
<feature type="region of interest" description="Disordered" evidence="1">
    <location>
        <begin position="1"/>
        <end position="31"/>
    </location>
</feature>
<accession>A0AA88GXB4</accession>
<evidence type="ECO:0000256" key="1">
    <source>
        <dbReference type="SAM" id="MobiDB-lite"/>
    </source>
</evidence>
<dbReference type="RefSeq" id="XP_044551395.1">
    <property type="nucleotide sequence ID" value="XM_044691075.1"/>
</dbReference>
<reference evidence="2 3" key="1">
    <citation type="journal article" date="2018" name="BMC Genomics">
        <title>The genome of Naegleria lovaniensis, the basis for a comparative approach to unravel pathogenicity factors of the human pathogenic amoeba N. fowleri.</title>
        <authorList>
            <person name="Liechti N."/>
            <person name="Schurch N."/>
            <person name="Bruggmann R."/>
            <person name="Wittwer M."/>
        </authorList>
    </citation>
    <scope>NUCLEOTIDE SEQUENCE [LARGE SCALE GENOMIC DNA]</scope>
    <source>
        <strain evidence="2 3">ATCC 30569</strain>
    </source>
</reference>
<protein>
    <recommendedName>
        <fullName evidence="4">PLAC8 family protein</fullName>
    </recommendedName>
</protein>
<evidence type="ECO:0000313" key="3">
    <source>
        <dbReference type="Proteomes" id="UP000816034"/>
    </source>
</evidence>
<dbReference type="GeneID" id="68094191"/>